<name>A0A3A1P765_9SPHN</name>
<dbReference type="Proteomes" id="UP000265366">
    <property type="component" value="Unassembled WGS sequence"/>
</dbReference>
<dbReference type="AlphaFoldDB" id="A0A3A1P765"/>
<dbReference type="EMBL" id="QXFM01000066">
    <property type="protein sequence ID" value="RIV88667.1"/>
    <property type="molecule type" value="Genomic_DNA"/>
</dbReference>
<evidence type="ECO:0000259" key="2">
    <source>
        <dbReference type="Pfam" id="PF07290"/>
    </source>
</evidence>
<dbReference type="Pfam" id="PF07290">
    <property type="entry name" value="YqiJ_OB"/>
    <property type="match status" value="1"/>
</dbReference>
<keyword evidence="1" id="KW-0472">Membrane</keyword>
<accession>A0A3A1P765</accession>
<dbReference type="InterPro" id="IPR048376">
    <property type="entry name" value="YqiJ_N"/>
</dbReference>
<dbReference type="Pfam" id="PF21001">
    <property type="entry name" value="YqiJ_N"/>
    <property type="match status" value="1"/>
</dbReference>
<feature type="domain" description="Inner membrane protein YqiJ N-terminal" evidence="3">
    <location>
        <begin position="8"/>
        <end position="112"/>
    </location>
</feature>
<organism evidence="4 5">
    <name type="scientific">Aurantiacibacter xanthus</name>
    <dbReference type="NCBI Taxonomy" id="1784712"/>
    <lineage>
        <taxon>Bacteria</taxon>
        <taxon>Pseudomonadati</taxon>
        <taxon>Pseudomonadota</taxon>
        <taxon>Alphaproteobacteria</taxon>
        <taxon>Sphingomonadales</taxon>
        <taxon>Erythrobacteraceae</taxon>
        <taxon>Aurantiacibacter</taxon>
    </lineage>
</organism>
<feature type="transmembrane region" description="Helical" evidence="1">
    <location>
        <begin position="95"/>
        <end position="115"/>
    </location>
</feature>
<dbReference type="OrthoDB" id="7207054at2"/>
<protein>
    <submittedName>
        <fullName evidence="4">DUF1449 family protein</fullName>
    </submittedName>
</protein>
<evidence type="ECO:0000256" key="1">
    <source>
        <dbReference type="SAM" id="Phobius"/>
    </source>
</evidence>
<evidence type="ECO:0000313" key="5">
    <source>
        <dbReference type="Proteomes" id="UP000265366"/>
    </source>
</evidence>
<evidence type="ECO:0000313" key="4">
    <source>
        <dbReference type="EMBL" id="RIV88667.1"/>
    </source>
</evidence>
<keyword evidence="1" id="KW-0812">Transmembrane</keyword>
<feature type="domain" description="Inner membrane protein YqiJ OB-fold" evidence="2">
    <location>
        <begin position="135"/>
        <end position="198"/>
    </location>
</feature>
<dbReference type="RefSeq" id="WP_119592403.1">
    <property type="nucleotide sequence ID" value="NZ_QXFM01000066.1"/>
</dbReference>
<comment type="caution">
    <text evidence="4">The sequence shown here is derived from an EMBL/GenBank/DDBJ whole genome shotgun (WGS) entry which is preliminary data.</text>
</comment>
<gene>
    <name evidence="4" type="ORF">D2V17_07205</name>
</gene>
<keyword evidence="1" id="KW-1133">Transmembrane helix</keyword>
<reference evidence="4 5" key="1">
    <citation type="submission" date="2018-08" db="EMBL/GenBank/DDBJ databases">
        <title>Erythrobacter zhengii sp.nov., a bacterium isolated from deep-sea sediment.</title>
        <authorList>
            <person name="Fang C."/>
            <person name="Wu Y.-H."/>
            <person name="Sun C."/>
            <person name="Wang H."/>
            <person name="Cheng H."/>
            <person name="Meng F.-X."/>
            <person name="Wang C.-S."/>
            <person name="Xu X.-W."/>
        </authorList>
    </citation>
    <scope>NUCLEOTIDE SEQUENCE [LARGE SCALE GENOMIC DNA]</scope>
    <source>
        <strain evidence="4 5">CCTCC AB 2015396</strain>
    </source>
</reference>
<sequence length="209" mass="21580">MSLLAAHNVPFAAALLLMLLLAAFQLVSFGGFDLDADGDAGLDADGEADAAGGLLSLLGIGRLPFTIWLVLFLLVFAGIGVSIQALAQNLTGGPLHALLAAVLAGAAALPVTGVLTRPLAKILPHDETSAVGLDSLVGRRAVITTGVARAGSPARARVADRHGHPHHVMVVPHEPASELGEGDEVLLVRREDNLFYAVPLQERLLAPLV</sequence>
<feature type="transmembrane region" description="Helical" evidence="1">
    <location>
        <begin position="65"/>
        <end position="83"/>
    </location>
</feature>
<keyword evidence="5" id="KW-1185">Reference proteome</keyword>
<evidence type="ECO:0000259" key="3">
    <source>
        <dbReference type="Pfam" id="PF21001"/>
    </source>
</evidence>
<proteinExistence type="predicted"/>
<dbReference type="InterPro" id="IPR010840">
    <property type="entry name" value="YqiJ_OB"/>
</dbReference>